<keyword evidence="2" id="KW-0732">Signal</keyword>
<comment type="caution">
    <text evidence="4">The sequence shown here is derived from an EMBL/GenBank/DDBJ whole genome shotgun (WGS) entry which is preliminary data.</text>
</comment>
<reference evidence="4" key="1">
    <citation type="submission" date="2020-10" db="EMBL/GenBank/DDBJ databases">
        <title>Unveiling of a novel bifunctional photoreceptor, Dualchrome1, isolated from a cosmopolitan green alga.</title>
        <authorList>
            <person name="Suzuki S."/>
            <person name="Kawachi M."/>
        </authorList>
    </citation>
    <scope>NUCLEOTIDE SEQUENCE</scope>
    <source>
        <strain evidence="4">NIES 2893</strain>
    </source>
</reference>
<dbReference type="Pfam" id="PF01565">
    <property type="entry name" value="FAD_binding_4"/>
    <property type="match status" value="1"/>
</dbReference>
<dbReference type="AlphaFoldDB" id="A0A830HFS0"/>
<accession>A0A830HFS0</accession>
<dbReference type="PROSITE" id="PS51387">
    <property type="entry name" value="FAD_PCMH"/>
    <property type="match status" value="1"/>
</dbReference>
<dbReference type="InterPro" id="IPR016166">
    <property type="entry name" value="FAD-bd_PCMH"/>
</dbReference>
<comment type="cofactor">
    <cofactor evidence="1">
        <name>FAD</name>
        <dbReference type="ChEBI" id="CHEBI:57692"/>
    </cofactor>
</comment>
<evidence type="ECO:0000259" key="3">
    <source>
        <dbReference type="PROSITE" id="PS51387"/>
    </source>
</evidence>
<feature type="domain" description="FAD-binding PCMH-type" evidence="3">
    <location>
        <begin position="43"/>
        <end position="251"/>
    </location>
</feature>
<dbReference type="GO" id="GO:0071949">
    <property type="term" value="F:FAD binding"/>
    <property type="evidence" value="ECO:0007669"/>
    <property type="project" value="InterPro"/>
</dbReference>
<protein>
    <recommendedName>
        <fullName evidence="3">FAD-binding PCMH-type domain-containing protein</fullName>
    </recommendedName>
</protein>
<dbReference type="InterPro" id="IPR010031">
    <property type="entry name" value="FAD_lactone_oxidase-like"/>
</dbReference>
<dbReference type="SUPFAM" id="SSF56176">
    <property type="entry name" value="FAD-binding/transporter-associated domain-like"/>
    <property type="match status" value="1"/>
</dbReference>
<dbReference type="InterPro" id="IPR036318">
    <property type="entry name" value="FAD-bd_PCMH-like_sf"/>
</dbReference>
<dbReference type="PANTHER" id="PTHR43762">
    <property type="entry name" value="L-GULONOLACTONE OXIDASE"/>
    <property type="match status" value="1"/>
</dbReference>
<dbReference type="GO" id="GO:0016899">
    <property type="term" value="F:oxidoreductase activity, acting on the CH-OH group of donors, oxygen as acceptor"/>
    <property type="evidence" value="ECO:0007669"/>
    <property type="project" value="InterPro"/>
</dbReference>
<dbReference type="OrthoDB" id="610608at2759"/>
<dbReference type="InterPro" id="IPR006094">
    <property type="entry name" value="Oxid_FAD_bind_N"/>
</dbReference>
<name>A0A830HFS0_9CHLO</name>
<dbReference type="EMBL" id="BNJQ01000011">
    <property type="protein sequence ID" value="GHP05775.1"/>
    <property type="molecule type" value="Genomic_DNA"/>
</dbReference>
<dbReference type="InterPro" id="IPR016167">
    <property type="entry name" value="FAD-bd_PCMH_sub1"/>
</dbReference>
<organism evidence="4 5">
    <name type="scientific">Pycnococcus provasolii</name>
    <dbReference type="NCBI Taxonomy" id="41880"/>
    <lineage>
        <taxon>Eukaryota</taxon>
        <taxon>Viridiplantae</taxon>
        <taxon>Chlorophyta</taxon>
        <taxon>Pseudoscourfieldiophyceae</taxon>
        <taxon>Pseudoscourfieldiales</taxon>
        <taxon>Pycnococcaceae</taxon>
        <taxon>Pycnococcus</taxon>
    </lineage>
</organism>
<evidence type="ECO:0000256" key="1">
    <source>
        <dbReference type="ARBA" id="ARBA00001974"/>
    </source>
</evidence>
<keyword evidence="5" id="KW-1185">Reference proteome</keyword>
<dbReference type="PANTHER" id="PTHR43762:SF5">
    <property type="entry name" value="FAD-BINDING PCMH-TYPE DOMAIN-CONTAINING PROTEIN"/>
    <property type="match status" value="1"/>
</dbReference>
<dbReference type="Gene3D" id="3.30.43.10">
    <property type="entry name" value="Uridine Diphospho-n-acetylenolpyruvylglucosamine Reductase, domain 2"/>
    <property type="match status" value="1"/>
</dbReference>
<dbReference type="Proteomes" id="UP000660262">
    <property type="component" value="Unassembled WGS sequence"/>
</dbReference>
<feature type="signal peptide" evidence="2">
    <location>
        <begin position="1"/>
        <end position="20"/>
    </location>
</feature>
<sequence length="588" mass="65104">MMMTRDVSLVMMSLVGLVVASNSIVLEVSAILPASVTNFQGHFTCPNVMLGKPKTEEQVSLIVKEHPLVKASGVGHSWNTEFTCSGNASNAVNIVTTEMQVLGIGCPDTNGDGIGDPCDTTLNPACECSTCNNESCQVDEANHVVKVAAGVRVRDLLDYLATYGESGGYTLPAFPWFIDQTVAGAVSTATHGTTMRHGSMSQQVTEFEVVLADGSTKTFSDENNEHLMSAMRVNVGRLGVNTWLTMKIEPQRSVRRSTRRNQPIQDFVGEMKTLQEKYIANRDMEGADHDGDFFTEMFGKDDAGLPIHEKAMYWFVPTQEAWHIQFSLLEVEPMSVTENQQSDGRGALTPGERRFMRSNARLWSEFYAGSVTYNVMPGTFASRRAYMSMTEGQSRRHRFFSAYDQWEMFVPLSKVGDCVAAVADRLYNSDDEAWRGFRTQFLMRLTNKESGYLSYSSDEPVMGFNMEDYVQYNNDGKNDAFQAVMDVFRSPVCGPARVHWGKAGWDQSRGQEVCFDGAAEFPNTWCDFGCAVSELDPNGKFAGISTKWQWAASSKSSSDVVVEFAQCCGPDGFKKDMCTCESVLPAEC</sequence>
<proteinExistence type="predicted"/>
<evidence type="ECO:0000313" key="5">
    <source>
        <dbReference type="Proteomes" id="UP000660262"/>
    </source>
</evidence>
<dbReference type="InterPro" id="IPR016169">
    <property type="entry name" value="FAD-bd_PCMH_sub2"/>
</dbReference>
<evidence type="ECO:0000313" key="4">
    <source>
        <dbReference type="EMBL" id="GHP05775.1"/>
    </source>
</evidence>
<gene>
    <name evidence="4" type="ORF">PPROV_000452400</name>
</gene>
<dbReference type="Gene3D" id="3.30.465.10">
    <property type="match status" value="1"/>
</dbReference>
<evidence type="ECO:0000256" key="2">
    <source>
        <dbReference type="SAM" id="SignalP"/>
    </source>
</evidence>
<feature type="chain" id="PRO_5032910485" description="FAD-binding PCMH-type domain-containing protein" evidence="2">
    <location>
        <begin position="21"/>
        <end position="588"/>
    </location>
</feature>